<dbReference type="Pfam" id="PF04711">
    <property type="entry name" value="ApoA-II"/>
    <property type="match status" value="1"/>
</dbReference>
<dbReference type="CTD" id="568707"/>
<evidence type="ECO:0000313" key="3">
    <source>
        <dbReference type="Proteomes" id="UP000007635"/>
    </source>
</evidence>
<evidence type="ECO:0000313" key="2">
    <source>
        <dbReference type="Ensembl" id="ENSGACP00000039877.1"/>
    </source>
</evidence>
<feature type="chain" id="PRO_5042939202" evidence="1">
    <location>
        <begin position="22"/>
        <end position="154"/>
    </location>
</feature>
<dbReference type="Gene3D" id="6.10.250.100">
    <property type="match status" value="2"/>
</dbReference>
<name>A0AAQ4PMJ8_GASAC</name>
<dbReference type="Proteomes" id="UP000007635">
    <property type="component" value="Chromosome XX"/>
</dbReference>
<dbReference type="AlphaFoldDB" id="A0AAQ4PMJ8"/>
<accession>A0AAQ4PMJ8</accession>
<protein>
    <submittedName>
        <fullName evidence="2">Antifreeze protein type IV</fullName>
    </submittedName>
</protein>
<dbReference type="GO" id="GO:0005576">
    <property type="term" value="C:extracellular region"/>
    <property type="evidence" value="ECO:0007669"/>
    <property type="project" value="InterPro"/>
</dbReference>
<feature type="signal peptide" evidence="1">
    <location>
        <begin position="1"/>
        <end position="21"/>
    </location>
</feature>
<dbReference type="RefSeq" id="XP_040021863.1">
    <property type="nucleotide sequence ID" value="XM_040165929.1"/>
</dbReference>
<evidence type="ECO:0000256" key="1">
    <source>
        <dbReference type="SAM" id="SignalP"/>
    </source>
</evidence>
<keyword evidence="1" id="KW-0732">Signal</keyword>
<dbReference type="GO" id="GO:0008289">
    <property type="term" value="F:lipid binding"/>
    <property type="evidence" value="ECO:0007669"/>
    <property type="project" value="InterPro"/>
</dbReference>
<dbReference type="GO" id="GO:0042157">
    <property type="term" value="P:lipoprotein metabolic process"/>
    <property type="evidence" value="ECO:0007669"/>
    <property type="project" value="InterPro"/>
</dbReference>
<proteinExistence type="predicted"/>
<dbReference type="GO" id="GO:0006869">
    <property type="term" value="P:lipid transport"/>
    <property type="evidence" value="ECO:0007669"/>
    <property type="project" value="InterPro"/>
</dbReference>
<reference evidence="2 3" key="1">
    <citation type="journal article" date="2021" name="G3 (Bethesda)">
        <title>Improved contiguity of the threespine stickleback genome using long-read sequencing.</title>
        <authorList>
            <person name="Nath S."/>
            <person name="Shaw D.E."/>
            <person name="White M.A."/>
        </authorList>
    </citation>
    <scope>NUCLEOTIDE SEQUENCE [LARGE SCALE GENOMIC DNA]</scope>
    <source>
        <strain evidence="2 3">Lake Benthic</strain>
    </source>
</reference>
<keyword evidence="3" id="KW-1185">Reference proteome</keyword>
<dbReference type="SUPFAM" id="SSF47162">
    <property type="entry name" value="Apolipoprotein"/>
    <property type="match status" value="1"/>
</dbReference>
<organism evidence="2 3">
    <name type="scientific">Gasterosteus aculeatus aculeatus</name>
    <name type="common">three-spined stickleback</name>
    <dbReference type="NCBI Taxonomy" id="481459"/>
    <lineage>
        <taxon>Eukaryota</taxon>
        <taxon>Metazoa</taxon>
        <taxon>Chordata</taxon>
        <taxon>Craniata</taxon>
        <taxon>Vertebrata</taxon>
        <taxon>Euteleostomi</taxon>
        <taxon>Actinopterygii</taxon>
        <taxon>Neopterygii</taxon>
        <taxon>Teleostei</taxon>
        <taxon>Neoteleostei</taxon>
        <taxon>Acanthomorphata</taxon>
        <taxon>Eupercaria</taxon>
        <taxon>Perciformes</taxon>
        <taxon>Cottioidei</taxon>
        <taxon>Gasterosteales</taxon>
        <taxon>Gasterosteidae</taxon>
        <taxon>Gasterosteus</taxon>
    </lineage>
</organism>
<dbReference type="SMR" id="A0AAQ4PMJ8"/>
<dbReference type="KEGG" id="gat:120810918"/>
<dbReference type="GeneID" id="120810918"/>
<dbReference type="InterPro" id="IPR006801">
    <property type="entry name" value="ApoA-II"/>
</dbReference>
<sequence length="154" mass="17148">MNFSNIAALVLVLAVAHGTQAGSLVRRDAQSELDKITKLINDMSAGLSNATQEVVEKIKTLEMSNTAQTYMEDSRSQIQPLVDKVQAEAAKLQEQVKPFVSDMEEQIRPVMENFQTQVKPLADNFQAQVKPLADTMMKIFQQLMDRTKALPAPQ</sequence>
<dbReference type="GeneTree" id="ENSGT00760000119652"/>
<dbReference type="Ensembl" id="ENSGACT00000072283.1">
    <property type="protein sequence ID" value="ENSGACP00000039877.1"/>
    <property type="gene ID" value="ENSGACG00000033150.1"/>
</dbReference>
<reference evidence="2" key="3">
    <citation type="submission" date="2025-09" db="UniProtKB">
        <authorList>
            <consortium name="Ensembl"/>
        </authorList>
    </citation>
    <scope>IDENTIFICATION</scope>
</reference>
<reference evidence="2" key="2">
    <citation type="submission" date="2025-08" db="UniProtKB">
        <authorList>
            <consortium name="Ensembl"/>
        </authorList>
    </citation>
    <scope>IDENTIFICATION</scope>
</reference>